<sequence>MNAKPAKALSFEGFHSEEELRALRTIVAREESIDQLLQYCCTFEEDCSVELLEAILVVRECSLDVIDAIAGWRRRMVQKRPFLWRETNYLLRMCCDLDFLSRSQNVIAAMDGVRLLKRNPFSTIGGLDQSMRLFWQLELPEEDDLPVLLDSTSFSVGMKMEQSSKIRLAEHFLLLEEKRYGKLTRSEAVLDPRMKTLIQKEAAFSSKARFGAIKRSEGSTRTASQASGLMTDEKLAI</sequence>
<reference evidence="2" key="1">
    <citation type="submission" date="2019-03" db="EMBL/GenBank/DDBJ databases">
        <title>Long read genome sequence of the mycoparasitic Pythium oligandrum ATCC 38472 isolated from sugarbeet rhizosphere.</title>
        <authorList>
            <person name="Gaulin E."/>
        </authorList>
    </citation>
    <scope>NUCLEOTIDE SEQUENCE</scope>
    <source>
        <strain evidence="2">ATCC 38472_TT</strain>
    </source>
</reference>
<comment type="caution">
    <text evidence="2">The sequence shown here is derived from an EMBL/GenBank/DDBJ whole genome shotgun (WGS) entry which is preliminary data.</text>
</comment>
<name>A0A8K1FE75_PYTOL</name>
<protein>
    <submittedName>
        <fullName evidence="2">Uncharacterized protein</fullName>
    </submittedName>
</protein>
<accession>A0A8K1FE75</accession>
<evidence type="ECO:0000256" key="1">
    <source>
        <dbReference type="SAM" id="MobiDB-lite"/>
    </source>
</evidence>
<organism evidence="2 3">
    <name type="scientific">Pythium oligandrum</name>
    <name type="common">Mycoparasitic fungus</name>
    <dbReference type="NCBI Taxonomy" id="41045"/>
    <lineage>
        <taxon>Eukaryota</taxon>
        <taxon>Sar</taxon>
        <taxon>Stramenopiles</taxon>
        <taxon>Oomycota</taxon>
        <taxon>Peronosporomycetes</taxon>
        <taxon>Pythiales</taxon>
        <taxon>Pythiaceae</taxon>
        <taxon>Pythium</taxon>
    </lineage>
</organism>
<gene>
    <name evidence="2" type="ORF">Poli38472_010470</name>
</gene>
<proteinExistence type="predicted"/>
<dbReference type="EMBL" id="SPLM01000147">
    <property type="protein sequence ID" value="TMW55588.1"/>
    <property type="molecule type" value="Genomic_DNA"/>
</dbReference>
<evidence type="ECO:0000313" key="3">
    <source>
        <dbReference type="Proteomes" id="UP000794436"/>
    </source>
</evidence>
<dbReference type="AlphaFoldDB" id="A0A8K1FE75"/>
<dbReference type="Proteomes" id="UP000794436">
    <property type="component" value="Unassembled WGS sequence"/>
</dbReference>
<evidence type="ECO:0000313" key="2">
    <source>
        <dbReference type="EMBL" id="TMW55588.1"/>
    </source>
</evidence>
<feature type="region of interest" description="Disordered" evidence="1">
    <location>
        <begin position="215"/>
        <end position="237"/>
    </location>
</feature>
<keyword evidence="3" id="KW-1185">Reference proteome</keyword>
<dbReference type="OrthoDB" id="72282at2759"/>
<feature type="compositionally biased region" description="Polar residues" evidence="1">
    <location>
        <begin position="219"/>
        <end position="228"/>
    </location>
</feature>